<keyword evidence="6" id="KW-1185">Reference proteome</keyword>
<evidence type="ECO:0000313" key="3">
    <source>
        <dbReference type="EMBL" id="CAI4008960.1"/>
    </source>
</evidence>
<dbReference type="SUPFAM" id="SSF47473">
    <property type="entry name" value="EF-hand"/>
    <property type="match status" value="1"/>
</dbReference>
<feature type="domain" description="EF-hand" evidence="2">
    <location>
        <begin position="393"/>
        <end position="428"/>
    </location>
</feature>
<protein>
    <submittedName>
        <fullName evidence="5">Cyclin-dependent kinases regulatory subunit</fullName>
    </submittedName>
</protein>
<reference evidence="4" key="2">
    <citation type="submission" date="2024-04" db="EMBL/GenBank/DDBJ databases">
        <authorList>
            <person name="Chen Y."/>
            <person name="Shah S."/>
            <person name="Dougan E. K."/>
            <person name="Thang M."/>
            <person name="Chan C."/>
        </authorList>
    </citation>
    <scope>NUCLEOTIDE SEQUENCE [LARGE SCALE GENOMIC DNA]</scope>
</reference>
<evidence type="ECO:0000313" key="6">
    <source>
        <dbReference type="Proteomes" id="UP001152797"/>
    </source>
</evidence>
<dbReference type="EMBL" id="CAMXCT020004429">
    <property type="protein sequence ID" value="CAL1162335.1"/>
    <property type="molecule type" value="Genomic_DNA"/>
</dbReference>
<gene>
    <name evidence="3" type="ORF">C1SCF055_LOCUS34350</name>
</gene>
<dbReference type="GO" id="GO:0005509">
    <property type="term" value="F:calcium ion binding"/>
    <property type="evidence" value="ECO:0007669"/>
    <property type="project" value="InterPro"/>
</dbReference>
<dbReference type="OrthoDB" id="444590at2759"/>
<feature type="compositionally biased region" description="Basic residues" evidence="1">
    <location>
        <begin position="651"/>
        <end position="663"/>
    </location>
</feature>
<proteinExistence type="predicted"/>
<evidence type="ECO:0000313" key="4">
    <source>
        <dbReference type="EMBL" id="CAL1162335.1"/>
    </source>
</evidence>
<sequence length="725" mass="84535">MQKNRRILFEYADSKGIGTISLEAIEPEVTKNVFGLSRCKEAEDQLMEKEPYDKERKTIMRRAIEQCGATHRPPEEQRQHRQEIVDMLEERFDSPIRAWANLLDIHAKGKLKRKEFQTSMAVLGYTGNTNKLWEELGLKKKQSVRFKDLCPEVIEEIREFKNLAGKKIITLIQVSEVAAGPGKSKKAGAPVDNEEFYKVMDAIEYPGDPERLLRHLDPGNTGYANTRTLRILNEQRSEEKAVPQFLKKYAENRQALLEQKIASVVIPPAKELLAKQDSLRESCLEEQQTKKETRNAKEEFLRKLTNKFGSIAKAWRLALDPELKYAIENVDHLMKGMKRAGQMPAEGGEHALRTVAEKIFQACMSKETEQISLDCLDPRTPAMLEKFKDLCEERFGSLQDAFEKVDVDGVGIVSREDFRMLCHEVKATDGIFRLMEFLDPKRTDEIRLSLIDGEVAEDAMLATQTRRQMQQNAQEQGDTIPGGLQHAAQERAKRPARRALEQVKQRLVRKYGSVLRAWKTIQGNVTQDIGRDGWLRFFEHVGMDNREAALAWELVPKVDDKLALARFEHRIGEDFEAFLRRIKERYGSNLAMMLEMDDGSLSMDFERFLELCYECQFRGNERRLFEYLEQDEGFLTLKELMKRWPKTLENKRRRRKQRKKKKSGERCRRNAKNARQSNQRRRLQQKLTLGKSRKHRLRCRKRSFQSPRRQFDPNRRQALGIFAWQ</sequence>
<dbReference type="InterPro" id="IPR011992">
    <property type="entry name" value="EF-hand-dom_pair"/>
</dbReference>
<reference evidence="3" key="1">
    <citation type="submission" date="2022-10" db="EMBL/GenBank/DDBJ databases">
        <authorList>
            <person name="Chen Y."/>
            <person name="Dougan E. K."/>
            <person name="Chan C."/>
            <person name="Rhodes N."/>
            <person name="Thang M."/>
        </authorList>
    </citation>
    <scope>NUCLEOTIDE SEQUENCE</scope>
</reference>
<evidence type="ECO:0000256" key="1">
    <source>
        <dbReference type="SAM" id="MobiDB-lite"/>
    </source>
</evidence>
<organism evidence="3">
    <name type="scientific">Cladocopium goreaui</name>
    <dbReference type="NCBI Taxonomy" id="2562237"/>
    <lineage>
        <taxon>Eukaryota</taxon>
        <taxon>Sar</taxon>
        <taxon>Alveolata</taxon>
        <taxon>Dinophyceae</taxon>
        <taxon>Suessiales</taxon>
        <taxon>Symbiodiniaceae</taxon>
        <taxon>Cladocopium</taxon>
    </lineage>
</organism>
<comment type="caution">
    <text evidence="3">The sequence shown here is derived from an EMBL/GenBank/DDBJ whole genome shotgun (WGS) entry which is preliminary data.</text>
</comment>
<accession>A0A9P1DEX2</accession>
<feature type="region of interest" description="Disordered" evidence="1">
    <location>
        <begin position="650"/>
        <end position="712"/>
    </location>
</feature>
<dbReference type="EMBL" id="CAMXCT010004429">
    <property type="protein sequence ID" value="CAI4008960.1"/>
    <property type="molecule type" value="Genomic_DNA"/>
</dbReference>
<evidence type="ECO:0000313" key="5">
    <source>
        <dbReference type="EMBL" id="CAL4796272.1"/>
    </source>
</evidence>
<dbReference type="EMBL" id="CAMXCT030004429">
    <property type="protein sequence ID" value="CAL4796272.1"/>
    <property type="molecule type" value="Genomic_DNA"/>
</dbReference>
<evidence type="ECO:0000259" key="2">
    <source>
        <dbReference type="PROSITE" id="PS50222"/>
    </source>
</evidence>
<dbReference type="AlphaFoldDB" id="A0A9P1DEX2"/>
<dbReference type="InterPro" id="IPR002048">
    <property type="entry name" value="EF_hand_dom"/>
</dbReference>
<feature type="compositionally biased region" description="Basic residues" evidence="1">
    <location>
        <begin position="691"/>
        <end position="703"/>
    </location>
</feature>
<dbReference type="Proteomes" id="UP001152797">
    <property type="component" value="Unassembled WGS sequence"/>
</dbReference>
<name>A0A9P1DEX2_9DINO</name>
<dbReference type="PROSITE" id="PS50222">
    <property type="entry name" value="EF_HAND_2"/>
    <property type="match status" value="1"/>
</dbReference>